<keyword evidence="1" id="KW-0812">Transmembrane</keyword>
<organism evidence="2 3">
    <name type="scientific">Hypocrea virens (strain Gv29-8 / FGSC 10586)</name>
    <name type="common">Gliocladium virens</name>
    <name type="synonym">Trichoderma virens</name>
    <dbReference type="NCBI Taxonomy" id="413071"/>
    <lineage>
        <taxon>Eukaryota</taxon>
        <taxon>Fungi</taxon>
        <taxon>Dikarya</taxon>
        <taxon>Ascomycota</taxon>
        <taxon>Pezizomycotina</taxon>
        <taxon>Sordariomycetes</taxon>
        <taxon>Hypocreomycetidae</taxon>
        <taxon>Hypocreales</taxon>
        <taxon>Hypocreaceae</taxon>
        <taxon>Trichoderma</taxon>
    </lineage>
</organism>
<evidence type="ECO:0000313" key="2">
    <source>
        <dbReference type="EMBL" id="EHK25675.1"/>
    </source>
</evidence>
<comment type="caution">
    <text evidence="2">The sequence shown here is derived from an EMBL/GenBank/DDBJ whole genome shotgun (WGS) entry which is preliminary data.</text>
</comment>
<name>G9MJL2_HYPVG</name>
<feature type="transmembrane region" description="Helical" evidence="1">
    <location>
        <begin position="653"/>
        <end position="672"/>
    </location>
</feature>
<dbReference type="HOGENOM" id="CLU_385894_0_0_1"/>
<sequence length="716" mass="80847">MEAETFTLDSSRYHSDPEYRQSVQQRFVEEPQQVPVTGEDGFHLGDSEGPHNIRRYYSDYDYRKYVQDYVAGHTQVTTFGRYKEMKEQLLSDARRFDHLPVPGATYWYIQDAQGGTVRVPDFTQRIYAQQLNRRIDEHNKAQDEKAPPPMGDVLLGFDVLKFAKGDAHAPEYTFLMQQFNFRREELAAHLVQFKSAYTSATEPAGRTGAVHDEVPFDMDLPENRGVRNTIKRKPVVEHHPPASPLPQDGNSHDSPLAAVNPLLGVDRADARPAFGGADAHRLGLKRPGPDVPRHWRTEEEVRADPYHIDPVDPRTFAQIPTVPESHFVDPLGITIPGVQEAKPCSRFRHPITQWPMHDWPEFTTMLAAHGLTYDDFRILRRGVVYIQEEGIRGRKPFAKSLHQMKAFLQGVTQNLQRRGLHLEVAVGSGNGLPAWQYWYLNVFHVFVGGSRPPRLGDSRQDPEDLAPLFRQVPGLSADNNLLMATLLAVASPVTPGLYRVRGFNAGLDFAKTQLGHMYQTVPDAPRDAINETLAGLREFDNGGTNLVTQQELVKLLQLAGVPNALRASCLGQPRKTLFEDGPETLVSPEAQGYADEATFKRRPNGWLIYPEEIPFALNTAAPESLKRRGMTQIDMDLIQERMNLFQQEYVKKFTIIFWLTLGLGMLAIPYLLKRKRKAITAYLDSEVNPVFAAHGIYVSVGKDDDPCYPALTVILR</sequence>
<accession>G9MJL2</accession>
<dbReference type="VEuPathDB" id="FungiDB:TRIVIDRAFT_198622"/>
<dbReference type="RefSeq" id="XP_013959877.1">
    <property type="nucleotide sequence ID" value="XM_014104402.1"/>
</dbReference>
<keyword evidence="1" id="KW-0472">Membrane</keyword>
<keyword evidence="1" id="KW-1133">Transmembrane helix</keyword>
<evidence type="ECO:0000313" key="3">
    <source>
        <dbReference type="Proteomes" id="UP000007115"/>
    </source>
</evidence>
<evidence type="ECO:0000256" key="1">
    <source>
        <dbReference type="SAM" id="Phobius"/>
    </source>
</evidence>
<keyword evidence="3" id="KW-1185">Reference proteome</keyword>
<dbReference type="OrthoDB" id="3785702at2759"/>
<dbReference type="EMBL" id="ABDF02000003">
    <property type="protein sequence ID" value="EHK25675.1"/>
    <property type="molecule type" value="Genomic_DNA"/>
</dbReference>
<reference evidence="2 3" key="1">
    <citation type="journal article" date="2011" name="Genome Biol.">
        <title>Comparative genome sequence analysis underscores mycoparasitism as the ancestral life style of Trichoderma.</title>
        <authorList>
            <person name="Kubicek C.P."/>
            <person name="Herrera-Estrella A."/>
            <person name="Seidl-Seiboth V."/>
            <person name="Martinez D.A."/>
            <person name="Druzhinina I.S."/>
            <person name="Thon M."/>
            <person name="Zeilinger S."/>
            <person name="Casas-Flores S."/>
            <person name="Horwitz B.A."/>
            <person name="Mukherjee P.K."/>
            <person name="Mukherjee M."/>
            <person name="Kredics L."/>
            <person name="Alcaraz L.D."/>
            <person name="Aerts A."/>
            <person name="Antal Z."/>
            <person name="Atanasova L."/>
            <person name="Cervantes-Badillo M.G."/>
            <person name="Challacombe J."/>
            <person name="Chertkov O."/>
            <person name="McCluskey K."/>
            <person name="Coulpier F."/>
            <person name="Deshpande N."/>
            <person name="von Doehren H."/>
            <person name="Ebbole D.J."/>
            <person name="Esquivel-Naranjo E.U."/>
            <person name="Fekete E."/>
            <person name="Flipphi M."/>
            <person name="Glaser F."/>
            <person name="Gomez-Rodriguez E.Y."/>
            <person name="Gruber S."/>
            <person name="Han C."/>
            <person name="Henrissat B."/>
            <person name="Hermosa R."/>
            <person name="Hernandez-Onate M."/>
            <person name="Karaffa L."/>
            <person name="Kosti I."/>
            <person name="Le Crom S."/>
            <person name="Lindquist E."/>
            <person name="Lucas S."/>
            <person name="Luebeck M."/>
            <person name="Luebeck P.S."/>
            <person name="Margeot A."/>
            <person name="Metz B."/>
            <person name="Misra M."/>
            <person name="Nevalainen H."/>
            <person name="Omann M."/>
            <person name="Packer N."/>
            <person name="Perrone G."/>
            <person name="Uresti-Rivera E.E."/>
            <person name="Salamov A."/>
            <person name="Schmoll M."/>
            <person name="Seiboth B."/>
            <person name="Shapiro H."/>
            <person name="Sukno S."/>
            <person name="Tamayo-Ramos J.A."/>
            <person name="Tisch D."/>
            <person name="Wiest A."/>
            <person name="Wilkinson H.H."/>
            <person name="Zhang M."/>
            <person name="Coutinho P.M."/>
            <person name="Kenerley C.M."/>
            <person name="Monte E."/>
            <person name="Baker S.E."/>
            <person name="Grigoriev I.V."/>
        </authorList>
    </citation>
    <scope>NUCLEOTIDE SEQUENCE [LARGE SCALE GENOMIC DNA]</scope>
    <source>
        <strain evidence="3">Gv29-8 / FGSC 10586</strain>
    </source>
</reference>
<dbReference type="Proteomes" id="UP000007115">
    <property type="component" value="Unassembled WGS sequence"/>
</dbReference>
<proteinExistence type="predicted"/>
<dbReference type="InParanoid" id="G9MJL2"/>
<protein>
    <submittedName>
        <fullName evidence="2">Uncharacterized protein</fullName>
    </submittedName>
</protein>
<dbReference type="GeneID" id="25790037"/>
<dbReference type="AlphaFoldDB" id="G9MJL2"/>
<gene>
    <name evidence="2" type="ORF">TRIVIDRAFT_198622</name>
</gene>